<gene>
    <name evidence="1" type="ORF">AVEN_214131_1</name>
</gene>
<dbReference type="Gene3D" id="3.30.420.10">
    <property type="entry name" value="Ribonuclease H-like superfamily/Ribonuclease H"/>
    <property type="match status" value="1"/>
</dbReference>
<protein>
    <recommendedName>
        <fullName evidence="3">Tc1-like transposase DDE domain-containing protein</fullName>
    </recommendedName>
</protein>
<organism evidence="1 2">
    <name type="scientific">Araneus ventricosus</name>
    <name type="common">Orbweaver spider</name>
    <name type="synonym">Epeira ventricosa</name>
    <dbReference type="NCBI Taxonomy" id="182803"/>
    <lineage>
        <taxon>Eukaryota</taxon>
        <taxon>Metazoa</taxon>
        <taxon>Ecdysozoa</taxon>
        <taxon>Arthropoda</taxon>
        <taxon>Chelicerata</taxon>
        <taxon>Arachnida</taxon>
        <taxon>Araneae</taxon>
        <taxon>Araneomorphae</taxon>
        <taxon>Entelegynae</taxon>
        <taxon>Araneoidea</taxon>
        <taxon>Araneidae</taxon>
        <taxon>Araneus</taxon>
    </lineage>
</organism>
<name>A0A4Y2C7P9_ARAVE</name>
<comment type="caution">
    <text evidence="1">The sequence shown here is derived from an EMBL/GenBank/DDBJ whole genome shotgun (WGS) entry which is preliminary data.</text>
</comment>
<dbReference type="OrthoDB" id="6246393at2759"/>
<accession>A0A4Y2C7P9</accession>
<evidence type="ECO:0008006" key="3">
    <source>
        <dbReference type="Google" id="ProtNLM"/>
    </source>
</evidence>
<dbReference type="AlphaFoldDB" id="A0A4Y2C7P9"/>
<dbReference type="GO" id="GO:0003676">
    <property type="term" value="F:nucleic acid binding"/>
    <property type="evidence" value="ECO:0007669"/>
    <property type="project" value="InterPro"/>
</dbReference>
<dbReference type="Proteomes" id="UP000499080">
    <property type="component" value="Unassembled WGS sequence"/>
</dbReference>
<evidence type="ECO:0000313" key="1">
    <source>
        <dbReference type="EMBL" id="GBM00064.1"/>
    </source>
</evidence>
<dbReference type="InterPro" id="IPR036397">
    <property type="entry name" value="RNaseH_sf"/>
</dbReference>
<proteinExistence type="predicted"/>
<keyword evidence="2" id="KW-1185">Reference proteome</keyword>
<reference evidence="1 2" key="1">
    <citation type="journal article" date="2019" name="Sci. Rep.">
        <title>Orb-weaving spider Araneus ventricosus genome elucidates the spidroin gene catalogue.</title>
        <authorList>
            <person name="Kono N."/>
            <person name="Nakamura H."/>
            <person name="Ohtoshi R."/>
            <person name="Moran D.A.P."/>
            <person name="Shinohara A."/>
            <person name="Yoshida Y."/>
            <person name="Fujiwara M."/>
            <person name="Mori M."/>
            <person name="Tomita M."/>
            <person name="Arakawa K."/>
        </authorList>
    </citation>
    <scope>NUCLEOTIDE SEQUENCE [LARGE SCALE GENOMIC DNA]</scope>
</reference>
<evidence type="ECO:0000313" key="2">
    <source>
        <dbReference type="Proteomes" id="UP000499080"/>
    </source>
</evidence>
<dbReference type="EMBL" id="BGPR01000153">
    <property type="protein sequence ID" value="GBM00064.1"/>
    <property type="molecule type" value="Genomic_DNA"/>
</dbReference>
<sequence length="146" mass="16323">MVCVAISYDSRSPLVVISRTLTANVYVSLMIQPVVLLFMNRIQGGVFQQDNARPHIAVVTQHALQSVDMLPWPPRSPDLSPIGHVCDVIGRQLQRHPQPALTVPVLTDQVQQAWNSISQTDIRHLYDTMHARLHAFIQNSGGYTGY</sequence>